<comment type="caution">
    <text evidence="2">The sequence shown here is derived from an EMBL/GenBank/DDBJ whole genome shotgun (WGS) entry which is preliminary data.</text>
</comment>
<evidence type="ECO:0000313" key="2">
    <source>
        <dbReference type="EMBL" id="CAD8060341.1"/>
    </source>
</evidence>
<dbReference type="InterPro" id="IPR001063">
    <property type="entry name" value="Ribosomal_uL22"/>
</dbReference>
<evidence type="ECO:0000313" key="3">
    <source>
        <dbReference type="Proteomes" id="UP000688137"/>
    </source>
</evidence>
<gene>
    <name evidence="2" type="ORF">PPRIM_AZ9-3.1.T0300086</name>
</gene>
<dbReference type="AlphaFoldDB" id="A0A8S1L0K5"/>
<protein>
    <recommendedName>
        <fullName evidence="4">Ribosomal protein L22</fullName>
    </recommendedName>
</protein>
<name>A0A8S1L0K5_PARPR</name>
<dbReference type="GO" id="GO:0006412">
    <property type="term" value="P:translation"/>
    <property type="evidence" value="ECO:0007669"/>
    <property type="project" value="InterPro"/>
</dbReference>
<keyword evidence="1" id="KW-0689">Ribosomal protein</keyword>
<comment type="similarity">
    <text evidence="1">Belongs to the universal ribosomal protein uL22 family.</text>
</comment>
<accession>A0A8S1L0K5</accession>
<proteinExistence type="inferred from homology"/>
<organism evidence="2 3">
    <name type="scientific">Paramecium primaurelia</name>
    <dbReference type="NCBI Taxonomy" id="5886"/>
    <lineage>
        <taxon>Eukaryota</taxon>
        <taxon>Sar</taxon>
        <taxon>Alveolata</taxon>
        <taxon>Ciliophora</taxon>
        <taxon>Intramacronucleata</taxon>
        <taxon>Oligohymenophorea</taxon>
        <taxon>Peniculida</taxon>
        <taxon>Parameciidae</taxon>
        <taxon>Paramecium</taxon>
    </lineage>
</organism>
<dbReference type="PANTHER" id="PTHR13501:SF8">
    <property type="entry name" value="LARGE RIBOSOMAL SUBUNIT PROTEIN UL22M"/>
    <property type="match status" value="1"/>
</dbReference>
<dbReference type="GO" id="GO:0003735">
    <property type="term" value="F:structural constituent of ribosome"/>
    <property type="evidence" value="ECO:0007669"/>
    <property type="project" value="InterPro"/>
</dbReference>
<dbReference type="PANTHER" id="PTHR13501">
    <property type="entry name" value="CHLOROPLAST 50S RIBOSOMAL PROTEIN L22-RELATED"/>
    <property type="match status" value="1"/>
</dbReference>
<reference evidence="2" key="1">
    <citation type="submission" date="2021-01" db="EMBL/GenBank/DDBJ databases">
        <authorList>
            <consortium name="Genoscope - CEA"/>
            <person name="William W."/>
        </authorList>
    </citation>
    <scope>NUCLEOTIDE SEQUENCE</scope>
</reference>
<dbReference type="EMBL" id="CAJJDM010000029">
    <property type="protein sequence ID" value="CAD8060341.1"/>
    <property type="molecule type" value="Genomic_DNA"/>
</dbReference>
<dbReference type="Pfam" id="PF00237">
    <property type="entry name" value="Ribosomal_L22"/>
    <property type="match status" value="1"/>
</dbReference>
<keyword evidence="3" id="KW-1185">Reference proteome</keyword>
<evidence type="ECO:0008006" key="4">
    <source>
        <dbReference type="Google" id="ProtNLM"/>
    </source>
</evidence>
<sequence length="341" mass="40196">MKQIAFRLNHICHAQFGLRTRAGSIIKTIKPEKKTREQIRLEIEDPFQAERLRQIQLEEDAKNFQQYIYNLKQNDSNPNNFIKVKVKNVEVTKTETATETENNTPFIVKKVPKQEKILISGIRRKVPASLRRLIPICRPLINMHLYQAQEAIADSGRKAAQFLAKTLVMVRSHAVQRGYDPERLYVHSIQVGRYKKFRKARFHAKARINPAFRETSQIKVILEERPTKEMFKDFVQGKTPSVISYLMKDQLVREKADYAKIRRFQLFLTSKGRQQQKLMLKRRAQKEMKEKGLSFKYLHRQIVEQEAEQLAENYDTGKSGLHRFNLEARQTLFKKNEEINN</sequence>
<keyword evidence="1" id="KW-0687">Ribonucleoprotein</keyword>
<dbReference type="GO" id="GO:0005762">
    <property type="term" value="C:mitochondrial large ribosomal subunit"/>
    <property type="evidence" value="ECO:0007669"/>
    <property type="project" value="TreeGrafter"/>
</dbReference>
<evidence type="ECO:0000256" key="1">
    <source>
        <dbReference type="RuleBase" id="RU004005"/>
    </source>
</evidence>
<dbReference type="InterPro" id="IPR047867">
    <property type="entry name" value="Ribosomal_uL22_bac/org-type"/>
</dbReference>
<dbReference type="OMA" id="IRENQWV"/>
<dbReference type="Proteomes" id="UP000688137">
    <property type="component" value="Unassembled WGS sequence"/>
</dbReference>